<evidence type="ECO:0000313" key="3">
    <source>
        <dbReference type="Proteomes" id="UP000546584"/>
    </source>
</evidence>
<feature type="domain" description="FAD dependent oxidoreductase" evidence="1">
    <location>
        <begin position="341"/>
        <end position="680"/>
    </location>
</feature>
<comment type="caution">
    <text evidence="2">The sequence shown here is derived from an EMBL/GenBank/DDBJ whole genome shotgun (WGS) entry which is preliminary data.</text>
</comment>
<gene>
    <name evidence="2" type="ORF">HX826_17135</name>
</gene>
<accession>A0AAJ3LIP1</accession>
<dbReference type="Proteomes" id="UP000546584">
    <property type="component" value="Unassembled WGS sequence"/>
</dbReference>
<dbReference type="AlphaFoldDB" id="A0AAJ3LIP1"/>
<evidence type="ECO:0000313" key="2">
    <source>
        <dbReference type="EMBL" id="NWD43602.1"/>
    </source>
</evidence>
<dbReference type="InterPro" id="IPR006076">
    <property type="entry name" value="FAD-dep_OxRdtase"/>
</dbReference>
<dbReference type="InterPro" id="IPR036291">
    <property type="entry name" value="NAD(P)-bd_dom_sf"/>
</dbReference>
<organism evidence="2 3">
    <name type="scientific">Pseudomonas yamanorum</name>
    <dbReference type="NCBI Taxonomy" id="515393"/>
    <lineage>
        <taxon>Bacteria</taxon>
        <taxon>Pseudomonadati</taxon>
        <taxon>Pseudomonadota</taxon>
        <taxon>Gammaproteobacteria</taxon>
        <taxon>Pseudomonadales</taxon>
        <taxon>Pseudomonadaceae</taxon>
        <taxon>Pseudomonas</taxon>
    </lineage>
</organism>
<reference evidence="2 3" key="1">
    <citation type="submission" date="2020-04" db="EMBL/GenBank/DDBJ databases">
        <title>Molecular characterization of pseudomonads from Agaricus bisporus reveal novel blotch 2 pathogens in Western Europe.</title>
        <authorList>
            <person name="Taparia T."/>
            <person name="Krijger M."/>
            <person name="Haynes E."/>
            <person name="Elpinstone J.G."/>
            <person name="Noble R."/>
            <person name="Van Der Wolf J."/>
        </authorList>
    </citation>
    <scope>NUCLEOTIDE SEQUENCE [LARGE SCALE GENOMIC DNA]</scope>
    <source>
        <strain evidence="2 3">IPO3753</strain>
    </source>
</reference>
<dbReference type="Pfam" id="PF01266">
    <property type="entry name" value="DAO"/>
    <property type="match status" value="1"/>
</dbReference>
<protein>
    <submittedName>
        <fullName evidence="2">Amino acid dehydrogenase</fullName>
    </submittedName>
</protein>
<name>A0AAJ3LIP1_9PSED</name>
<dbReference type="Gene3D" id="3.40.50.720">
    <property type="entry name" value="NAD(P)-binding Rossmann-like Domain"/>
    <property type="match status" value="2"/>
</dbReference>
<dbReference type="EMBL" id="JACAQR010000022">
    <property type="protein sequence ID" value="NWD43602.1"/>
    <property type="molecule type" value="Genomic_DNA"/>
</dbReference>
<proteinExistence type="predicted"/>
<dbReference type="SUPFAM" id="SSF51971">
    <property type="entry name" value="Nucleotide-binding domain"/>
    <property type="match status" value="1"/>
</dbReference>
<dbReference type="RefSeq" id="WP_177026434.1">
    <property type="nucleotide sequence ID" value="NZ_JACAQR010000022.1"/>
</dbReference>
<dbReference type="SUPFAM" id="SSF51735">
    <property type="entry name" value="NAD(P)-binding Rossmann-fold domains"/>
    <property type="match status" value="1"/>
</dbReference>
<sequence length="699" mass="76065">MMFSSVPPVAASLIATTENILHIAPASRGWKADAPSNVVFFPPTLTKQALLIQIGLLRPSTIIVADQVIDADVIGQWRISHPFGNLHLVRRGASLDKVRLDLCESNDIQVINTPGINAPHVAAYIAHWLTLADGSMPRDICVLGYGNVGKELVELLLDQDPGVRIKVLDRRDGVAGNIGKASSDCRVSFGANWLDALEGAYAVAICVSLNDESAHRIDRTLIQRLHRQARLVCVSKPDVFSDDALQTLAMAEDIQLVLDYGPRTLDAFRMRAQALGCCVSKWRKPATLTTQAATTEACHCDLDYAVSVQLSLMALRGLVRRKLAHSLTIPSQQADAGAPRVSIIGRGINGLLQAVMFRLANYQVMVYGGNQERDGASHKQVNMRHLSATETTAKPLHNDYLTPGNQYLAVECNRAGIELFEKLLADNPSLARFARSRIVRAYVDGASGVEAAISEQRDIENRPWPSGKPGRELAEIGQLQFQATYGVPGVCRAIEVSGYDLEFSHLMEEMASLLQGSGVQFMPQRLSPIQIADLSREHFVVTAMGVEEPEVVAIIGWFFKLRAVGNEGVEMRGLKLQYDLPIGVMNCRLDGDCILVSGGQVPPDSTPQYKEQIRAACLAAVSRHFPQSYARAIERGDLQLIECARPGTADGLSIVHWSAYNRIVAGATYAAGTTQGLVWASLVQAVIQARAPAVSAMWE</sequence>
<evidence type="ECO:0000259" key="1">
    <source>
        <dbReference type="Pfam" id="PF01266"/>
    </source>
</evidence>